<protein>
    <submittedName>
        <fullName evidence="3">OLC1v1001869C1</fullName>
    </submittedName>
</protein>
<evidence type="ECO:0000313" key="3">
    <source>
        <dbReference type="EMBL" id="CAI9103400.1"/>
    </source>
</evidence>
<keyword evidence="2" id="KW-0812">Transmembrane</keyword>
<gene>
    <name evidence="3" type="ORF">OLC1_LOCUS12581</name>
</gene>
<keyword evidence="2" id="KW-0472">Membrane</keyword>
<feature type="transmembrane region" description="Helical" evidence="2">
    <location>
        <begin position="63"/>
        <end position="84"/>
    </location>
</feature>
<reference evidence="3" key="1">
    <citation type="submission" date="2023-03" db="EMBL/GenBank/DDBJ databases">
        <authorList>
            <person name="Julca I."/>
        </authorList>
    </citation>
    <scope>NUCLEOTIDE SEQUENCE</scope>
</reference>
<dbReference type="Proteomes" id="UP001161247">
    <property type="component" value="Chromosome 4"/>
</dbReference>
<feature type="transmembrane region" description="Helical" evidence="2">
    <location>
        <begin position="91"/>
        <end position="112"/>
    </location>
</feature>
<proteinExistence type="predicted"/>
<keyword evidence="4" id="KW-1185">Reference proteome</keyword>
<accession>A0AAV1D6I6</accession>
<sequence length="140" mass="15010">MSHNRPPFDDIEAGNSPGNNQERVHEMMQRVNRLSRELANYFGPVSASLQALQTAGKVSCSTVYQVVVMAIVTSLTSVLISLNLPPKYKSAAVVAMYVGVLFAFIGVMIALIATLPLLLMVASVVICLVGVVTLIIAYIS</sequence>
<evidence type="ECO:0000256" key="1">
    <source>
        <dbReference type="SAM" id="MobiDB-lite"/>
    </source>
</evidence>
<dbReference type="EMBL" id="OX459121">
    <property type="protein sequence ID" value="CAI9103400.1"/>
    <property type="molecule type" value="Genomic_DNA"/>
</dbReference>
<feature type="region of interest" description="Disordered" evidence="1">
    <location>
        <begin position="1"/>
        <end position="22"/>
    </location>
</feature>
<feature type="transmembrane region" description="Helical" evidence="2">
    <location>
        <begin position="118"/>
        <end position="139"/>
    </location>
</feature>
<evidence type="ECO:0000256" key="2">
    <source>
        <dbReference type="SAM" id="Phobius"/>
    </source>
</evidence>
<organism evidence="3 4">
    <name type="scientific">Oldenlandia corymbosa var. corymbosa</name>
    <dbReference type="NCBI Taxonomy" id="529605"/>
    <lineage>
        <taxon>Eukaryota</taxon>
        <taxon>Viridiplantae</taxon>
        <taxon>Streptophyta</taxon>
        <taxon>Embryophyta</taxon>
        <taxon>Tracheophyta</taxon>
        <taxon>Spermatophyta</taxon>
        <taxon>Magnoliopsida</taxon>
        <taxon>eudicotyledons</taxon>
        <taxon>Gunneridae</taxon>
        <taxon>Pentapetalae</taxon>
        <taxon>asterids</taxon>
        <taxon>lamiids</taxon>
        <taxon>Gentianales</taxon>
        <taxon>Rubiaceae</taxon>
        <taxon>Rubioideae</taxon>
        <taxon>Spermacoceae</taxon>
        <taxon>Hedyotis-Oldenlandia complex</taxon>
        <taxon>Oldenlandia</taxon>
    </lineage>
</organism>
<keyword evidence="2" id="KW-1133">Transmembrane helix</keyword>
<dbReference type="AlphaFoldDB" id="A0AAV1D6I6"/>
<name>A0AAV1D6I6_OLDCO</name>
<evidence type="ECO:0000313" key="4">
    <source>
        <dbReference type="Proteomes" id="UP001161247"/>
    </source>
</evidence>